<dbReference type="SUPFAM" id="SSF48225">
    <property type="entry name" value="Seven-hairpin glycosidases"/>
    <property type="match status" value="1"/>
</dbReference>
<dbReference type="PANTHER" id="PTHR11742:SF101">
    <property type="entry name" value="MANNOSYL-OLIGOSACCHARIDE ALPHA-1,2-MANNOSIDASE 1B"/>
    <property type="match status" value="1"/>
</dbReference>
<evidence type="ECO:0000256" key="9">
    <source>
        <dbReference type="ARBA" id="ARBA00047669"/>
    </source>
</evidence>
<evidence type="ECO:0000256" key="10">
    <source>
        <dbReference type="ARBA" id="ARBA00048605"/>
    </source>
</evidence>
<feature type="disulfide bond" evidence="13">
    <location>
        <begin position="353"/>
        <end position="384"/>
    </location>
</feature>
<accession>A0AAN7DE35</accession>
<keyword evidence="12" id="KW-0106">Calcium</keyword>
<dbReference type="EC" id="3.2.1.-" evidence="14"/>
<comment type="cofactor">
    <cofactor evidence="1 12">
        <name>Ca(2+)</name>
        <dbReference type="ChEBI" id="CHEBI:29108"/>
    </cofactor>
</comment>
<keyword evidence="6 13" id="KW-1015">Disulfide bond</keyword>
<evidence type="ECO:0000256" key="6">
    <source>
        <dbReference type="ARBA" id="ARBA00023157"/>
    </source>
</evidence>
<keyword evidence="12" id="KW-0479">Metal-binding</keyword>
<keyword evidence="16" id="KW-1185">Reference proteome</keyword>
<dbReference type="GO" id="GO:0005509">
    <property type="term" value="F:calcium ion binding"/>
    <property type="evidence" value="ECO:0007669"/>
    <property type="project" value="InterPro"/>
</dbReference>
<dbReference type="GO" id="GO:0016020">
    <property type="term" value="C:membrane"/>
    <property type="evidence" value="ECO:0007669"/>
    <property type="project" value="InterPro"/>
</dbReference>
<evidence type="ECO:0000256" key="7">
    <source>
        <dbReference type="ARBA" id="ARBA00023180"/>
    </source>
</evidence>
<evidence type="ECO:0000256" key="12">
    <source>
        <dbReference type="PIRSR" id="PIRSR601382-2"/>
    </source>
</evidence>
<name>A0AAN7DE35_9FUNG</name>
<feature type="active site" evidence="11">
    <location>
        <position position="288"/>
    </location>
</feature>
<evidence type="ECO:0000256" key="5">
    <source>
        <dbReference type="ARBA" id="ARBA00022801"/>
    </source>
</evidence>
<dbReference type="Proteomes" id="UP001304243">
    <property type="component" value="Unassembled WGS sequence"/>
</dbReference>
<feature type="active site" evidence="11">
    <location>
        <position position="433"/>
    </location>
</feature>
<keyword evidence="7" id="KW-0325">Glycoprotein</keyword>
<evidence type="ECO:0000256" key="1">
    <source>
        <dbReference type="ARBA" id="ARBA00001913"/>
    </source>
</evidence>
<evidence type="ECO:0000313" key="16">
    <source>
        <dbReference type="Proteomes" id="UP001304243"/>
    </source>
</evidence>
<keyword evidence="8 14" id="KW-0326">Glycosidase</keyword>
<organism evidence="15 16">
    <name type="scientific">Mucor velutinosus</name>
    <dbReference type="NCBI Taxonomy" id="708070"/>
    <lineage>
        <taxon>Eukaryota</taxon>
        <taxon>Fungi</taxon>
        <taxon>Fungi incertae sedis</taxon>
        <taxon>Mucoromycota</taxon>
        <taxon>Mucoromycotina</taxon>
        <taxon>Mucoromycetes</taxon>
        <taxon>Mucorales</taxon>
        <taxon>Mucorineae</taxon>
        <taxon>Mucoraceae</taxon>
        <taxon>Mucor</taxon>
    </lineage>
</organism>
<feature type="active site" description="Proton donor" evidence="11">
    <location>
        <position position="398"/>
    </location>
</feature>
<evidence type="ECO:0000256" key="2">
    <source>
        <dbReference type="ARBA" id="ARBA00004922"/>
    </source>
</evidence>
<keyword evidence="5 14" id="KW-0378">Hydrolase</keyword>
<evidence type="ECO:0000256" key="8">
    <source>
        <dbReference type="ARBA" id="ARBA00023295"/>
    </source>
</evidence>
<dbReference type="RefSeq" id="XP_064682413.1">
    <property type="nucleotide sequence ID" value="XM_064829911.1"/>
</dbReference>
<gene>
    <name evidence="15" type="ORF">ATC70_010700</name>
</gene>
<evidence type="ECO:0000256" key="3">
    <source>
        <dbReference type="ARBA" id="ARBA00007658"/>
    </source>
</evidence>
<protein>
    <recommendedName>
        <fullName evidence="14">alpha-1,2-Mannosidase</fullName>
        <ecNumber evidence="14">3.2.1.-</ecNumber>
    </recommendedName>
</protein>
<sequence>MIKLKYFVIITTALAFVANALLPAVVFDQKPMVAAPPHHAHGQQLHQQPIQKTRQELRQEMGGLPESWLLSPKEKQQYIKDAFVFSWEGYRNYSWGYDENRPISNSARNTRNGWGATIVDALDTLYIMGLHKDFKDAQDYVASIHWDKIKNDEPVQLFETVIRYVGGLLSAYDLSHEKVFIKKAVELVDKLLPAFDTPTGIPYQYVNFTSGEPVKSATACLAEIGTIQIEFTRLSEITGNWKYHYVGQHVYDVFTSMHVKTFGLFPHLIDVNTGDPIGDHVTWGGMGDSFYEYLIKQLVVSRGKDSVKKEMVSQIIASLKDKLLVDSPSDPSASFLAVLDGNRQNLQMDELACFAPGSLLLAARTFPEDYSDLEKIAKRLMYGCYSAWDLTITGLAPEIFSWDTERKSNPIYHSEGKRPAVYPVHPSYILRPETLESLYYFYVYTKNPLYQDMAWDIFNSLYTYCKGKSGYSGVRRVDVPQKTWDDREESFFFAETLKYLYLIFDDPEDPKFPFDTWVFNTEAHPLKITGTVPPPEHLKSGRLFQQSWFNQHML</sequence>
<feature type="active site" description="Proton donor" evidence="11">
    <location>
        <position position="159"/>
    </location>
</feature>
<proteinExistence type="inferred from homology"/>
<dbReference type="PANTHER" id="PTHR11742">
    <property type="entry name" value="MANNOSYL-OLIGOSACCHARIDE ALPHA-1,2-MANNOSIDASE-RELATED"/>
    <property type="match status" value="1"/>
</dbReference>
<dbReference type="InterPro" id="IPR012341">
    <property type="entry name" value="6hp_glycosidase-like_sf"/>
</dbReference>
<comment type="catalytic activity">
    <reaction evidence="10">
        <text>N(4)-(alpha-D-Man-(1-&gt;2)-alpha-D-Man-(1-&gt;2)-alpha-D-Man-(1-&gt;3)-[alpha-D-Man-(1-&gt;2)-alpha-D-Man-(1-&gt;3)-[alpha-D-Man-(1-&gt;2)-alpha-D-Man-(1-&gt;6)]-alpha-D-Man-(1-&gt;6)]-beta-D-Man-(1-&gt;4)-beta-D-GlcNAc-(1-&gt;4)-beta-D-GlcNAc)-L-asparaginyl-[protein] (N-glucan mannose isomer 9A1,2,3B1,2,3) + 4 H2O = N(4)-(alpha-D-Man-(1-&gt;3)-[alpha-D-Man-(1-&gt;3)-[alpha-D-Man-(1-&gt;6)]-alpha-D-Man-(1-&gt;6)]-beta-D-Man-(1-&gt;4)-beta-D-GlcNAc-(1-&gt;4)-beta-D-GlcNAc)-L-asparaginyl-[protein] (N-glucan mannose isomer 5A1,2) + 4 beta-D-mannose</text>
        <dbReference type="Rhea" id="RHEA:56008"/>
        <dbReference type="Rhea" id="RHEA-COMP:14356"/>
        <dbReference type="Rhea" id="RHEA-COMP:14367"/>
        <dbReference type="ChEBI" id="CHEBI:15377"/>
        <dbReference type="ChEBI" id="CHEBI:28563"/>
        <dbReference type="ChEBI" id="CHEBI:59087"/>
        <dbReference type="ChEBI" id="CHEBI:139493"/>
        <dbReference type="EC" id="3.2.1.113"/>
    </reaction>
</comment>
<evidence type="ECO:0000256" key="14">
    <source>
        <dbReference type="RuleBase" id="RU361193"/>
    </source>
</evidence>
<dbReference type="GO" id="GO:0005783">
    <property type="term" value="C:endoplasmic reticulum"/>
    <property type="evidence" value="ECO:0007669"/>
    <property type="project" value="TreeGrafter"/>
</dbReference>
<comment type="pathway">
    <text evidence="2">Protein modification; protein glycosylation.</text>
</comment>
<evidence type="ECO:0000313" key="15">
    <source>
        <dbReference type="EMBL" id="KAK4515747.1"/>
    </source>
</evidence>
<comment type="similarity">
    <text evidence="3 14">Belongs to the glycosyl hydrolase 47 family.</text>
</comment>
<dbReference type="PRINTS" id="PR00747">
    <property type="entry name" value="GLYHDRLASE47"/>
</dbReference>
<dbReference type="GO" id="GO:0004571">
    <property type="term" value="F:mannosyl-oligosaccharide 1,2-alpha-mannosidase activity"/>
    <property type="evidence" value="ECO:0007669"/>
    <property type="project" value="UniProtKB-EC"/>
</dbReference>
<evidence type="ECO:0000256" key="4">
    <source>
        <dbReference type="ARBA" id="ARBA00022729"/>
    </source>
</evidence>
<dbReference type="InterPro" id="IPR001382">
    <property type="entry name" value="Glyco_hydro_47"/>
</dbReference>
<feature type="binding site" evidence="12">
    <location>
        <position position="521"/>
    </location>
    <ligand>
        <name>Ca(2+)</name>
        <dbReference type="ChEBI" id="CHEBI:29108"/>
    </ligand>
</feature>
<keyword evidence="4" id="KW-0732">Signal</keyword>
<comment type="catalytic activity">
    <reaction evidence="9">
        <text>N(4)-(alpha-D-Man-(1-&gt;2)-alpha-D-Man-(1-&gt;2)-alpha-D-Man-(1-&gt;3)-[alpha-D-Man-(1-&gt;3)-[alpha-D-Man-(1-&gt;2)-alpha-D-Man-(1-&gt;6)]-alpha-D-Man-(1-&gt;6)]-beta-D-Man-(1-&gt;4)-beta-D-GlcNAc-(1-&gt;4)-beta-D-GlcNAc)-L-asparaginyl-[protein] (N-glucan mannose isomer 8A1,2,3B1,3) + 3 H2O = N(4)-(alpha-D-Man-(1-&gt;3)-[alpha-D-Man-(1-&gt;3)-[alpha-D-Man-(1-&gt;6)]-alpha-D-Man-(1-&gt;6)]-beta-D-Man-(1-&gt;4)-beta-D-GlcNAc-(1-&gt;4)-beta-D-GlcNAc)-L-asparaginyl-[protein] (N-glucan mannose isomer 5A1,2) + 3 beta-D-mannose</text>
        <dbReference type="Rhea" id="RHEA:56028"/>
        <dbReference type="Rhea" id="RHEA-COMP:14358"/>
        <dbReference type="Rhea" id="RHEA-COMP:14367"/>
        <dbReference type="ChEBI" id="CHEBI:15377"/>
        <dbReference type="ChEBI" id="CHEBI:28563"/>
        <dbReference type="ChEBI" id="CHEBI:59087"/>
        <dbReference type="ChEBI" id="CHEBI:60628"/>
        <dbReference type="EC" id="3.2.1.113"/>
    </reaction>
</comment>
<evidence type="ECO:0000256" key="13">
    <source>
        <dbReference type="PIRSR" id="PIRSR601382-3"/>
    </source>
</evidence>
<dbReference type="InterPro" id="IPR036026">
    <property type="entry name" value="Seven-hairpin_glycosidases"/>
</dbReference>
<dbReference type="Pfam" id="PF01532">
    <property type="entry name" value="Glyco_hydro_47"/>
    <property type="match status" value="1"/>
</dbReference>
<reference evidence="15 16" key="1">
    <citation type="submission" date="2022-11" db="EMBL/GenBank/DDBJ databases">
        <title>Mucor velutinosus strain NIH1002 WGS.</title>
        <authorList>
            <person name="Subramanian P."/>
            <person name="Mullikin J.C."/>
            <person name="Segre J.A."/>
            <person name="Zelazny A.M."/>
        </authorList>
    </citation>
    <scope>NUCLEOTIDE SEQUENCE [LARGE SCALE GENOMIC DNA]</scope>
    <source>
        <strain evidence="15 16">NIH1002</strain>
    </source>
</reference>
<dbReference type="GO" id="GO:0005975">
    <property type="term" value="P:carbohydrate metabolic process"/>
    <property type="evidence" value="ECO:0007669"/>
    <property type="project" value="InterPro"/>
</dbReference>
<dbReference type="AlphaFoldDB" id="A0AAN7DE35"/>
<dbReference type="Gene3D" id="1.50.10.10">
    <property type="match status" value="1"/>
</dbReference>
<dbReference type="GO" id="GO:0036503">
    <property type="term" value="P:ERAD pathway"/>
    <property type="evidence" value="ECO:0007669"/>
    <property type="project" value="UniProtKB-ARBA"/>
</dbReference>
<dbReference type="EMBL" id="JASEJX010000014">
    <property type="protein sequence ID" value="KAK4515747.1"/>
    <property type="molecule type" value="Genomic_DNA"/>
</dbReference>
<comment type="caution">
    <text evidence="15">The sequence shown here is derived from an EMBL/GenBank/DDBJ whole genome shotgun (WGS) entry which is preliminary data.</text>
</comment>
<evidence type="ECO:0000256" key="11">
    <source>
        <dbReference type="PIRSR" id="PIRSR601382-1"/>
    </source>
</evidence>
<dbReference type="GeneID" id="89954386"/>
<dbReference type="InterPro" id="IPR050749">
    <property type="entry name" value="Glycosyl_Hydrolase_47"/>
</dbReference>